<feature type="transmembrane region" description="Helical" evidence="1">
    <location>
        <begin position="236"/>
        <end position="256"/>
    </location>
</feature>
<keyword evidence="1" id="KW-1133">Transmembrane helix</keyword>
<feature type="transmembrane region" description="Helical" evidence="1">
    <location>
        <begin position="147"/>
        <end position="170"/>
    </location>
</feature>
<evidence type="ECO:0000313" key="2">
    <source>
        <dbReference type="EMBL" id="EGT55026.1"/>
    </source>
</evidence>
<evidence type="ECO:0000313" key="3">
    <source>
        <dbReference type="Proteomes" id="UP000008068"/>
    </source>
</evidence>
<evidence type="ECO:0000256" key="1">
    <source>
        <dbReference type="SAM" id="Phobius"/>
    </source>
</evidence>
<dbReference type="EMBL" id="GL379849">
    <property type="protein sequence ID" value="EGT55026.1"/>
    <property type="molecule type" value="Genomic_DNA"/>
</dbReference>
<feature type="transmembrane region" description="Helical" evidence="1">
    <location>
        <begin position="104"/>
        <end position="126"/>
    </location>
</feature>
<proteinExistence type="predicted"/>
<dbReference type="HOGENOM" id="CLU_977376_0_0_1"/>
<protein>
    <submittedName>
        <fullName evidence="2">Uncharacterized protein</fullName>
    </submittedName>
</protein>
<keyword evidence="1" id="KW-0472">Membrane</keyword>
<name>G0N817_CAEBE</name>
<keyword evidence="1" id="KW-0812">Transmembrane</keyword>
<keyword evidence="3" id="KW-1185">Reference proteome</keyword>
<accession>G0N817</accession>
<feature type="transmembrane region" description="Helical" evidence="1">
    <location>
        <begin position="72"/>
        <end position="92"/>
    </location>
</feature>
<organism evidence="3">
    <name type="scientific">Caenorhabditis brenneri</name>
    <name type="common">Nematode worm</name>
    <dbReference type="NCBI Taxonomy" id="135651"/>
    <lineage>
        <taxon>Eukaryota</taxon>
        <taxon>Metazoa</taxon>
        <taxon>Ecdysozoa</taxon>
        <taxon>Nematoda</taxon>
        <taxon>Chromadorea</taxon>
        <taxon>Rhabditida</taxon>
        <taxon>Rhabditina</taxon>
        <taxon>Rhabditomorpha</taxon>
        <taxon>Rhabditoidea</taxon>
        <taxon>Rhabditidae</taxon>
        <taxon>Peloderinae</taxon>
        <taxon>Caenorhabditis</taxon>
    </lineage>
</organism>
<reference evidence="3" key="1">
    <citation type="submission" date="2011-07" db="EMBL/GenBank/DDBJ databases">
        <authorList>
            <consortium name="Caenorhabditis brenneri Sequencing and Analysis Consortium"/>
            <person name="Wilson R.K."/>
        </authorList>
    </citation>
    <scope>NUCLEOTIDE SEQUENCE [LARGE SCALE GENOMIC DNA]</scope>
    <source>
        <strain evidence="3">PB2801</strain>
    </source>
</reference>
<sequence>MAPQERQSESNGFRKGLYVIWADCFFNRCLVSKNCSLFVFWTARADNNTIKFIALANCAISEFARMSAFPNFSFVDVILFCYYFLFPITIIAETVFTYHAELHYSRLVLTTSILVFCAAGYVLAKYSYNFVFNRFREETNLFLTKKILKSGWATVFFLSGVPRLSVYLFYKDYDALYLIFFLTVPLVLIYYMIFCANQKEYCFIKYSGNDVVTIVLVFFANSVALITPLFRETRLIVFLFHLFFSPITFASSLEYIQVYSGRLRIVKERLSSPEIEEDQNRLQHL</sequence>
<feature type="transmembrane region" description="Helical" evidence="1">
    <location>
        <begin position="176"/>
        <end position="196"/>
    </location>
</feature>
<gene>
    <name evidence="2" type="ORF">CAEBREN_12607</name>
</gene>
<dbReference type="AlphaFoldDB" id="G0N817"/>
<dbReference type="InParanoid" id="G0N817"/>
<dbReference type="Proteomes" id="UP000008068">
    <property type="component" value="Unassembled WGS sequence"/>
</dbReference>
<feature type="transmembrane region" description="Helical" evidence="1">
    <location>
        <begin position="208"/>
        <end position="230"/>
    </location>
</feature>